<dbReference type="Pfam" id="PF01494">
    <property type="entry name" value="FAD_binding_3"/>
    <property type="match status" value="1"/>
</dbReference>
<dbReference type="STRING" id="1073089.A0A1L9RT81"/>
<dbReference type="SUPFAM" id="SSF51905">
    <property type="entry name" value="FAD/NAD(P)-binding domain"/>
    <property type="match status" value="1"/>
</dbReference>
<name>A0A1L9RT81_ASPWE</name>
<dbReference type="Proteomes" id="UP000184383">
    <property type="component" value="Unassembled WGS sequence"/>
</dbReference>
<keyword evidence="2" id="KW-0285">Flavoprotein</keyword>
<dbReference type="SUPFAM" id="SSF54373">
    <property type="entry name" value="FAD-linked reductases, C-terminal domain"/>
    <property type="match status" value="1"/>
</dbReference>
<dbReference type="VEuPathDB" id="FungiDB:ASPWEDRAFT_56962"/>
<keyword evidence="8" id="KW-1185">Reference proteome</keyword>
<evidence type="ECO:0000256" key="2">
    <source>
        <dbReference type="ARBA" id="ARBA00022630"/>
    </source>
</evidence>
<evidence type="ECO:0000256" key="1">
    <source>
        <dbReference type="ARBA" id="ARBA00007992"/>
    </source>
</evidence>
<evidence type="ECO:0000256" key="4">
    <source>
        <dbReference type="ARBA" id="ARBA00023002"/>
    </source>
</evidence>
<dbReference type="PRINTS" id="PR00420">
    <property type="entry name" value="RNGMNOXGNASE"/>
</dbReference>
<dbReference type="InterPro" id="IPR036188">
    <property type="entry name" value="FAD/NAD-bd_sf"/>
</dbReference>
<comment type="similarity">
    <text evidence="1">Belongs to the paxM FAD-dependent monooxygenase family.</text>
</comment>
<dbReference type="Gene3D" id="3.50.50.60">
    <property type="entry name" value="FAD/NAD(P)-binding domain"/>
    <property type="match status" value="1"/>
</dbReference>
<dbReference type="InterPro" id="IPR050493">
    <property type="entry name" value="FAD-dep_Monooxygenase_BioMet"/>
</dbReference>
<dbReference type="InterPro" id="IPR002938">
    <property type="entry name" value="FAD-bd"/>
</dbReference>
<feature type="domain" description="FAD-binding" evidence="6">
    <location>
        <begin position="10"/>
        <end position="315"/>
    </location>
</feature>
<dbReference type="RefSeq" id="XP_040691801.1">
    <property type="nucleotide sequence ID" value="XM_040838320.1"/>
</dbReference>
<evidence type="ECO:0000313" key="7">
    <source>
        <dbReference type="EMBL" id="OJJ38125.1"/>
    </source>
</evidence>
<evidence type="ECO:0000313" key="8">
    <source>
        <dbReference type="Proteomes" id="UP000184383"/>
    </source>
</evidence>
<gene>
    <name evidence="7" type="ORF">ASPWEDRAFT_56962</name>
</gene>
<keyword evidence="4" id="KW-0560">Oxidoreductase</keyword>
<dbReference type="PANTHER" id="PTHR13789">
    <property type="entry name" value="MONOOXYGENASE"/>
    <property type="match status" value="1"/>
</dbReference>
<organism evidence="7 8">
    <name type="scientific">Aspergillus wentii DTO 134E9</name>
    <dbReference type="NCBI Taxonomy" id="1073089"/>
    <lineage>
        <taxon>Eukaryota</taxon>
        <taxon>Fungi</taxon>
        <taxon>Dikarya</taxon>
        <taxon>Ascomycota</taxon>
        <taxon>Pezizomycotina</taxon>
        <taxon>Eurotiomycetes</taxon>
        <taxon>Eurotiomycetidae</taxon>
        <taxon>Eurotiales</taxon>
        <taxon>Aspergillaceae</taxon>
        <taxon>Aspergillus</taxon>
        <taxon>Aspergillus subgen. Cremei</taxon>
    </lineage>
</organism>
<sequence length="437" mass="48764">MERYPSSGLDVLIVGGGLGGLTFAIEAHRKGHNVRILEKRPEFTGYGDVLLIECNALHTVKKWPGFYSRLQKISYKSDFHVKKYNGSWIGSWPFGDGANESLAFNRNELHEQLCSYVQELGIQLDLSINVEEYFETEEQGGVVLSDGQEITADLVIAADGVGSKSWSLVLGRKDAPISSGFACFRSTFPTSVAMANPIIAKEMEDFGDRISLHPGNGAHMVGEQSSEESWDKTGPADRALQYLEGWDPFLTEMVKVTPNNRSTDWRLMWRNPQPRWSSPHSRVVQLGDSAHSFLPTSGSGAAMAMEDAYSLASCLQLGGKSNLALAVRVHNLLRFERVSCTQKMGFHNRELFHHANWDEIACNPEIFSRVTGKWVKRHDPEEYVYSNYGRAANHLLTGAPFKNTNIPPGYQYKPWTVKELMDASDAGRPVVDEGDWS</sequence>
<dbReference type="OrthoDB" id="16820at2759"/>
<proteinExistence type="inferred from homology"/>
<accession>A0A1L9RT81</accession>
<evidence type="ECO:0000256" key="3">
    <source>
        <dbReference type="ARBA" id="ARBA00022827"/>
    </source>
</evidence>
<reference evidence="8" key="1">
    <citation type="journal article" date="2017" name="Genome Biol.">
        <title>Comparative genomics reveals high biological diversity and specific adaptations in the industrially and medically important fungal genus Aspergillus.</title>
        <authorList>
            <person name="de Vries R.P."/>
            <person name="Riley R."/>
            <person name="Wiebenga A."/>
            <person name="Aguilar-Osorio G."/>
            <person name="Amillis S."/>
            <person name="Uchima C.A."/>
            <person name="Anderluh G."/>
            <person name="Asadollahi M."/>
            <person name="Askin M."/>
            <person name="Barry K."/>
            <person name="Battaglia E."/>
            <person name="Bayram O."/>
            <person name="Benocci T."/>
            <person name="Braus-Stromeyer S.A."/>
            <person name="Caldana C."/>
            <person name="Canovas D."/>
            <person name="Cerqueira G.C."/>
            <person name="Chen F."/>
            <person name="Chen W."/>
            <person name="Choi C."/>
            <person name="Clum A."/>
            <person name="Dos Santos R.A."/>
            <person name="Damasio A.R."/>
            <person name="Diallinas G."/>
            <person name="Emri T."/>
            <person name="Fekete E."/>
            <person name="Flipphi M."/>
            <person name="Freyberg S."/>
            <person name="Gallo A."/>
            <person name="Gournas C."/>
            <person name="Habgood R."/>
            <person name="Hainaut M."/>
            <person name="Harispe M.L."/>
            <person name="Henrissat B."/>
            <person name="Hilden K.S."/>
            <person name="Hope R."/>
            <person name="Hossain A."/>
            <person name="Karabika E."/>
            <person name="Karaffa L."/>
            <person name="Karanyi Z."/>
            <person name="Krasevec N."/>
            <person name="Kuo A."/>
            <person name="Kusch H."/>
            <person name="LaButti K."/>
            <person name="Lagendijk E.L."/>
            <person name="Lapidus A."/>
            <person name="Levasseur A."/>
            <person name="Lindquist E."/>
            <person name="Lipzen A."/>
            <person name="Logrieco A.F."/>
            <person name="MacCabe A."/>
            <person name="Maekelae M.R."/>
            <person name="Malavazi I."/>
            <person name="Melin P."/>
            <person name="Meyer V."/>
            <person name="Mielnichuk N."/>
            <person name="Miskei M."/>
            <person name="Molnar A.P."/>
            <person name="Mule G."/>
            <person name="Ngan C.Y."/>
            <person name="Orejas M."/>
            <person name="Orosz E."/>
            <person name="Ouedraogo J.P."/>
            <person name="Overkamp K.M."/>
            <person name="Park H.-S."/>
            <person name="Perrone G."/>
            <person name="Piumi F."/>
            <person name="Punt P.J."/>
            <person name="Ram A.F."/>
            <person name="Ramon A."/>
            <person name="Rauscher S."/>
            <person name="Record E."/>
            <person name="Riano-Pachon D.M."/>
            <person name="Robert V."/>
            <person name="Roehrig J."/>
            <person name="Ruller R."/>
            <person name="Salamov A."/>
            <person name="Salih N.S."/>
            <person name="Samson R.A."/>
            <person name="Sandor E."/>
            <person name="Sanguinetti M."/>
            <person name="Schuetze T."/>
            <person name="Sepcic K."/>
            <person name="Shelest E."/>
            <person name="Sherlock G."/>
            <person name="Sophianopoulou V."/>
            <person name="Squina F.M."/>
            <person name="Sun H."/>
            <person name="Susca A."/>
            <person name="Todd R.B."/>
            <person name="Tsang A."/>
            <person name="Unkles S.E."/>
            <person name="van de Wiele N."/>
            <person name="van Rossen-Uffink D."/>
            <person name="Oliveira J.V."/>
            <person name="Vesth T.C."/>
            <person name="Visser J."/>
            <person name="Yu J.-H."/>
            <person name="Zhou M."/>
            <person name="Andersen M.R."/>
            <person name="Archer D.B."/>
            <person name="Baker S.E."/>
            <person name="Benoit I."/>
            <person name="Brakhage A.A."/>
            <person name="Braus G.H."/>
            <person name="Fischer R."/>
            <person name="Frisvad J.C."/>
            <person name="Goldman G.H."/>
            <person name="Houbraken J."/>
            <person name="Oakley B."/>
            <person name="Pocsi I."/>
            <person name="Scazzocchio C."/>
            <person name="Seiboth B."/>
            <person name="vanKuyk P.A."/>
            <person name="Wortman J."/>
            <person name="Dyer P.S."/>
            <person name="Grigoriev I.V."/>
        </authorList>
    </citation>
    <scope>NUCLEOTIDE SEQUENCE [LARGE SCALE GENOMIC DNA]</scope>
    <source>
        <strain evidence="8">DTO 134E9</strain>
    </source>
</reference>
<keyword evidence="5" id="KW-0503">Monooxygenase</keyword>
<dbReference type="GeneID" id="63754168"/>
<protein>
    <recommendedName>
        <fullName evidence="6">FAD-binding domain-containing protein</fullName>
    </recommendedName>
</protein>
<dbReference type="GO" id="GO:0004497">
    <property type="term" value="F:monooxygenase activity"/>
    <property type="evidence" value="ECO:0007669"/>
    <property type="project" value="UniProtKB-KW"/>
</dbReference>
<keyword evidence="3" id="KW-0274">FAD</keyword>
<evidence type="ECO:0000256" key="5">
    <source>
        <dbReference type="ARBA" id="ARBA00023033"/>
    </source>
</evidence>
<dbReference type="GO" id="GO:0071949">
    <property type="term" value="F:FAD binding"/>
    <property type="evidence" value="ECO:0007669"/>
    <property type="project" value="InterPro"/>
</dbReference>
<dbReference type="AlphaFoldDB" id="A0A1L9RT81"/>
<evidence type="ECO:0000259" key="6">
    <source>
        <dbReference type="Pfam" id="PF01494"/>
    </source>
</evidence>
<dbReference type="PANTHER" id="PTHR13789:SF236">
    <property type="entry name" value="MONOOXYGENASE, PUTATIVE (AFU_ORTHOLOGUE AFUA_6G12060)-RELATED"/>
    <property type="match status" value="1"/>
</dbReference>
<dbReference type="EMBL" id="KV878210">
    <property type="protein sequence ID" value="OJJ38125.1"/>
    <property type="molecule type" value="Genomic_DNA"/>
</dbReference>